<dbReference type="Proteomes" id="UP000190306">
    <property type="component" value="Chromosome"/>
</dbReference>
<feature type="domain" description="CHAT" evidence="1">
    <location>
        <begin position="735"/>
        <end position="1012"/>
    </location>
</feature>
<sequence>MARFKGKDARIEAAAGLYRRFLFSEPVTVPTLEDAAMAAIVNGVVDRVAPGASLGVSLPAPDPDPNAPRIALLTEAIALLDPMLARRVRAPGPFALSLAARCLYALYRETGDTAPLRRAVELGERAAAVAAPTSGPDPADPYPDIAHELSIALLDLAAHEEGTDALFRAVHHAVRAIRAPSASDRLKAACQSLLSRTFTALFQRTGEDEHREQALRMAVLGRDFTEETVSAEDGYVLGSPFLAAHEATGSVRDLETAIVALREAVDRDPRPDHLLALARALRLMYPVNGDERVLRESVTMSRRALAAARPTEPARHRYLEQAAYARLLSHAAHGGRGVVDVAVPLQRLAIGSLPEGHPGRLDAVGALADIWLARYEKTRSTADLDGALEATLTAMRLSRGRSDRHRHLARYGRGARLIYEDTGDASHLARGIHATLRALKTDDLPAELKAAYLVQGAALLLDHTDREPDPDMRRAARNMLFECSKLDHGDLHVQIECARRWADLAVSEESWHEAGLAHLGALRAMARLTATEVSRQSQESALRRFSGMASMGAAYSLNAESPLEALTLLELGRSVLLTQELSLYDEVRALRNSAPDLARQLAEQLKRRDESASALGARMILATAGLPGDGRLADRHRVAGRNLQILRAQIREVPGHERFMSGLTEEELLSVSERGPIVVLNLSALRTDALVVRPDGVTVVPLPAVTPERVGALVDTFLTAVEDPDDHGGKAMLDALAWLWDHMAEPVLAVAAPPPGPNSPLPRLWWCPTGPLSHLPLHAAGHHLAGDGRTVLDRVVSSYTPTITALSRVRARRTTPSAGAGLLAVAVGRTASGTEVPLPGAHSEADAVAAIHPATTVLADGEATRARLLAELPRHPRAHFTCHTRSDPRSPSLSRLVLHEADDELTVGDIARLDLSSVELAYLSICDAARPGAEIPDESVHIAGAFLIAGYPDVVGTLWPMPDATGRRLARHFHRRLAEGDDPARALHLTTVRARRNAPGLPVGWANLVHIGG</sequence>
<evidence type="ECO:0000313" key="4">
    <source>
        <dbReference type="Proteomes" id="UP000190306"/>
    </source>
</evidence>
<dbReference type="EMBL" id="LHQL01000014">
    <property type="protein sequence ID" value="OOQ47359.1"/>
    <property type="molecule type" value="Genomic_DNA"/>
</dbReference>
<protein>
    <submittedName>
        <fullName evidence="3">CHAT domain-containing protein</fullName>
    </submittedName>
</protein>
<dbReference type="InterPro" id="IPR024983">
    <property type="entry name" value="CHAT_dom"/>
</dbReference>
<reference evidence="2 4" key="1">
    <citation type="submission" date="2015-07" db="EMBL/GenBank/DDBJ databases">
        <title>Draft Genome Sequence of Streptomyces antibioticus, IMRU 3720 reveals insights in the evolution of actinomycin biosynthetic gene clusters in Streptomyces.</title>
        <authorList>
            <person name="Crnovcic I."/>
            <person name="Ruckert C."/>
            <person name="Kalinowksi J."/>
            <person name="Keller U."/>
        </authorList>
    </citation>
    <scope>NUCLEOTIDE SEQUENCE [LARGE SCALE GENOMIC DNA]</scope>
    <source>
        <strain evidence="2 4">DSM 41481</strain>
    </source>
</reference>
<dbReference type="Proteomes" id="UP000502504">
    <property type="component" value="Chromosome"/>
</dbReference>
<evidence type="ECO:0000259" key="1">
    <source>
        <dbReference type="Pfam" id="PF12770"/>
    </source>
</evidence>
<name>A0AAE6YDH0_STRAT</name>
<accession>A0AAE6YDH0</accession>
<evidence type="ECO:0000313" key="3">
    <source>
        <dbReference type="EMBL" id="QIT47683.1"/>
    </source>
</evidence>
<dbReference type="EMBL" id="CP050692">
    <property type="protein sequence ID" value="QIT47683.1"/>
    <property type="molecule type" value="Genomic_DNA"/>
</dbReference>
<evidence type="ECO:0000313" key="2">
    <source>
        <dbReference type="EMBL" id="OOQ47359.1"/>
    </source>
</evidence>
<proteinExistence type="predicted"/>
<reference evidence="3 5" key="2">
    <citation type="submission" date="2020-03" db="EMBL/GenBank/DDBJ databases">
        <title>Is there a link between lipid content and antibiotic production in Streptomyces?</title>
        <authorList>
            <person name="David M."/>
            <person name="Lejeune C."/>
            <person name="Abreu S."/>
            <person name="Thibessard A."/>
            <person name="Leblond P."/>
            <person name="Chaminade P."/>
            <person name="Virolle M.-J."/>
        </authorList>
    </citation>
    <scope>NUCLEOTIDE SEQUENCE [LARGE SCALE GENOMIC DNA]</scope>
    <source>
        <strain evidence="3 5">DSM 41481</strain>
    </source>
</reference>
<dbReference type="AlphaFoldDB" id="A0AAE6YDH0"/>
<gene>
    <name evidence="2" type="ORF">AFM16_31990</name>
    <name evidence="3" type="ORF">HCX60_32555</name>
</gene>
<keyword evidence="4" id="KW-1185">Reference proteome</keyword>
<organism evidence="3 5">
    <name type="scientific">Streptomyces antibioticus</name>
    <dbReference type="NCBI Taxonomy" id="1890"/>
    <lineage>
        <taxon>Bacteria</taxon>
        <taxon>Bacillati</taxon>
        <taxon>Actinomycetota</taxon>
        <taxon>Actinomycetes</taxon>
        <taxon>Kitasatosporales</taxon>
        <taxon>Streptomycetaceae</taxon>
        <taxon>Streptomyces</taxon>
    </lineage>
</organism>
<dbReference type="Pfam" id="PF12770">
    <property type="entry name" value="CHAT"/>
    <property type="match status" value="1"/>
</dbReference>
<dbReference type="RefSeq" id="WP_078636030.1">
    <property type="nucleotide sequence ID" value="NZ_CM007717.1"/>
</dbReference>
<evidence type="ECO:0000313" key="5">
    <source>
        <dbReference type="Proteomes" id="UP000502504"/>
    </source>
</evidence>